<dbReference type="PROSITE" id="PS50022">
    <property type="entry name" value="FA58C_3"/>
    <property type="match status" value="1"/>
</dbReference>
<dbReference type="PROSITE" id="PS00018">
    <property type="entry name" value="EF_HAND_1"/>
    <property type="match status" value="2"/>
</dbReference>
<proteinExistence type="predicted"/>
<dbReference type="InterPro" id="IPR016134">
    <property type="entry name" value="Dockerin_dom"/>
</dbReference>
<sequence length="922" mass="98359">MKKNDFKKSSTSVVSMMLLLMGLMLYFAPLGLQTAHAAGNMPPRPWPDMTDNGIIATASGNNPPNETVDQLFDNATSTKWLTKQPTGWVSMQFKNHAKYAVRAYTLTSANDAASRDPKNWELLGSNDGTSWTRVDARTNEIFPSRFQTKLYEFNNNTEYEFYKWNVTVNNGATDAIQLAEIELFTALDDQAVVTQTINALSLGDVSSVVSDLNLPTTGVETTKIEWESSNKAIVDTSGHVTRPDPGQGDANVILTAKGSRGTFSMTKQFTATVKVLTEAEALAEAKAALKLGDTSAVTRDLILPITSIRDTEITWISSNPEIMDNKGHIINKPGIGQPDATLTLTAELSRGALNDEKAFTVTVKAITADEIAVQAAVAAIDLGNTSAVTGDLTLPTLGSQGTSISWNSSDPQILNHMGQVFRPCVGDWDVTVVLTAEVRKGNASDIKMFYVTVKAETTESTDQKLVNEAIEMLQLSVDLEAVKRDLALPKAGLHGITIAWNSSHPNVVDENGKVIRPAANQPDTAVILTATVSKGTSSRTKTFDIVVKARSLDDPSAILSSDATLSGIGIGATSLAGFSKDKLVYDVQLPEDTKDVPMVTAATTDSNATVKISAADRLPGTTTIEVTAEDGIAKQTYKINFLLTSVPKNLEAALSGSSRVVAGQPFDLTFGLRNVIQAVYAQDLTVTYNPAQFEFVSAESLKTGVIIVQTKEKTPGELRILIASLGSGQEVKADEDLLKLFFEAKATIQPTTGTITLFNLVVAGADGPETNVEGTSHNVQIIAVDKAALHALITDAQSRHDATVEGTKVGQYPIGSKAALQAAIDKAKVVADNAAADLQQVEQATVELNAAMQAFISSIISRASGDLNGDGRVSIGDLAIVASWYGKKLGDLDWEKYKLADINNDGKIDIADLAATASMILN</sequence>
<dbReference type="Gene3D" id="2.60.120.260">
    <property type="entry name" value="Galactose-binding domain-like"/>
    <property type="match status" value="1"/>
</dbReference>
<dbReference type="Gene3D" id="2.60.40.680">
    <property type="match status" value="1"/>
</dbReference>
<evidence type="ECO:0008006" key="6">
    <source>
        <dbReference type="Google" id="ProtNLM"/>
    </source>
</evidence>
<comment type="caution">
    <text evidence="4">The sequence shown here is derived from an EMBL/GenBank/DDBJ whole genome shotgun (WGS) entry which is preliminary data.</text>
</comment>
<dbReference type="SUPFAM" id="SSF49384">
    <property type="entry name" value="Carbohydrate-binding domain"/>
    <property type="match status" value="1"/>
</dbReference>
<evidence type="ECO:0000259" key="3">
    <source>
        <dbReference type="PROSITE" id="PS51766"/>
    </source>
</evidence>
<dbReference type="InterPro" id="IPR046780">
    <property type="entry name" value="aBig_2"/>
</dbReference>
<organism evidence="4 5">
    <name type="scientific">Paenibacillus planticolens</name>
    <dbReference type="NCBI Taxonomy" id="2654976"/>
    <lineage>
        <taxon>Bacteria</taxon>
        <taxon>Bacillati</taxon>
        <taxon>Bacillota</taxon>
        <taxon>Bacilli</taxon>
        <taxon>Bacillales</taxon>
        <taxon>Paenibacillaceae</taxon>
        <taxon>Paenibacillus</taxon>
    </lineage>
</organism>
<gene>
    <name evidence="4" type="ORF">GC097_02515</name>
</gene>
<dbReference type="RefSeq" id="WP_171681792.1">
    <property type="nucleotide sequence ID" value="NZ_WHNZ01000010.1"/>
</dbReference>
<dbReference type="Pfam" id="PF07554">
    <property type="entry name" value="FIVAR"/>
    <property type="match status" value="1"/>
</dbReference>
<evidence type="ECO:0000259" key="2">
    <source>
        <dbReference type="PROSITE" id="PS50022"/>
    </source>
</evidence>
<dbReference type="EMBL" id="WHNZ01000010">
    <property type="protein sequence ID" value="NOU98895.1"/>
    <property type="molecule type" value="Genomic_DNA"/>
</dbReference>
<keyword evidence="5" id="KW-1185">Reference proteome</keyword>
<dbReference type="Gene3D" id="1.20.1270.90">
    <property type="entry name" value="AF1782-like"/>
    <property type="match status" value="1"/>
</dbReference>
<dbReference type="Gene3D" id="1.10.1330.10">
    <property type="entry name" value="Dockerin domain"/>
    <property type="match status" value="1"/>
</dbReference>
<evidence type="ECO:0000313" key="4">
    <source>
        <dbReference type="EMBL" id="NOU98895.1"/>
    </source>
</evidence>
<protein>
    <recommendedName>
        <fullName evidence="6">Dockerin domain-containing protein</fullName>
    </recommendedName>
</protein>
<dbReference type="Proteomes" id="UP000618579">
    <property type="component" value="Unassembled WGS sequence"/>
</dbReference>
<dbReference type="InterPro" id="IPR002102">
    <property type="entry name" value="Cohesin_dom"/>
</dbReference>
<feature type="domain" description="F5/8 type C" evidence="2">
    <location>
        <begin position="25"/>
        <end position="186"/>
    </location>
</feature>
<accession>A0ABX1ZFN6</accession>
<dbReference type="Pfam" id="PF00404">
    <property type="entry name" value="Dockerin_1"/>
    <property type="match status" value="1"/>
</dbReference>
<dbReference type="InterPro" id="IPR008965">
    <property type="entry name" value="CBM2/CBM3_carb-bd_dom_sf"/>
</dbReference>
<evidence type="ECO:0000313" key="5">
    <source>
        <dbReference type="Proteomes" id="UP000618579"/>
    </source>
</evidence>
<dbReference type="InterPro" id="IPR018247">
    <property type="entry name" value="EF_Hand_1_Ca_BS"/>
</dbReference>
<dbReference type="InterPro" id="IPR008979">
    <property type="entry name" value="Galactose-bd-like_sf"/>
</dbReference>
<dbReference type="SUPFAM" id="SSF63446">
    <property type="entry name" value="Type I dockerin domain"/>
    <property type="match status" value="1"/>
</dbReference>
<reference evidence="4 5" key="1">
    <citation type="submission" date="2019-10" db="EMBL/GenBank/DDBJ databases">
        <title>Description of Paenibacillus pedi sp. nov.</title>
        <authorList>
            <person name="Carlier A."/>
            <person name="Qi S."/>
        </authorList>
    </citation>
    <scope>NUCLEOTIDE SEQUENCE [LARGE SCALE GENOMIC DNA]</scope>
    <source>
        <strain evidence="4 5">LMG 31457</strain>
    </source>
</reference>
<dbReference type="PROSITE" id="PS51766">
    <property type="entry name" value="DOCKERIN"/>
    <property type="match status" value="1"/>
</dbReference>
<evidence type="ECO:0000256" key="1">
    <source>
        <dbReference type="SAM" id="Coils"/>
    </source>
</evidence>
<dbReference type="Pfam" id="PF00963">
    <property type="entry name" value="Cohesin"/>
    <property type="match status" value="1"/>
</dbReference>
<dbReference type="CDD" id="cd08547">
    <property type="entry name" value="Type_II_cohesin"/>
    <property type="match status" value="1"/>
</dbReference>
<dbReference type="InterPro" id="IPR036439">
    <property type="entry name" value="Dockerin_dom_sf"/>
</dbReference>
<feature type="domain" description="Dockerin" evidence="3">
    <location>
        <begin position="860"/>
        <end position="922"/>
    </location>
</feature>
<dbReference type="SUPFAM" id="SSF49785">
    <property type="entry name" value="Galactose-binding domain-like"/>
    <property type="match status" value="1"/>
</dbReference>
<dbReference type="Pfam" id="PF20578">
    <property type="entry name" value="aBig_2"/>
    <property type="match status" value="4"/>
</dbReference>
<dbReference type="InterPro" id="IPR000421">
    <property type="entry name" value="FA58C"/>
</dbReference>
<keyword evidence="1" id="KW-0175">Coiled coil</keyword>
<name>A0ABX1ZFN6_9BACL</name>
<feature type="coiled-coil region" evidence="1">
    <location>
        <begin position="824"/>
        <end position="851"/>
    </location>
</feature>
<dbReference type="CDD" id="cd14254">
    <property type="entry name" value="Dockerin_II"/>
    <property type="match status" value="1"/>
</dbReference>
<dbReference type="InterPro" id="IPR002105">
    <property type="entry name" value="Dockerin_1_rpt"/>
</dbReference>